<sequence length="403" mass="43548">MNLYAVGHAIWRRLPKGPRQAAYARLAALISPRPDPTAPQQATAPWIVAGVLRAPTGLGQAARLAFEALKASGEPVFAADVTAALRQPLALPPIDSPPIPEGSGTVILFGVPPTTGHALRAIGKRALAGKRVIGCWFWELERAPDFWKRDASLLHEVVSTSQFSCAAIAATLGQPVRQIVHPLTAEPLPEITRTGHLLPGHHFRVGFACDFGSTTARKNPLAVVAAFEKAFASKPDTTLSLKVRDPSASPAVEAKLREVARRLGPRFELVTGDLSREESLNWLANLDLYLSLHRSEGFGLPIAEAMRLGVPVAVTDWSAPTEFVDDSCGFPIPYTLIPVEDTSGLYALPGARWADADVDAAVAILRYVRRSPVARATLAVAARERIEELYNIRRFLEQLRGDA</sequence>
<gene>
    <name evidence="1" type="ORF">C7450_106264</name>
</gene>
<dbReference type="RefSeq" id="WP_110375391.1">
    <property type="nucleotide sequence ID" value="NZ_JAHBRY010000001.1"/>
</dbReference>
<organism evidence="1 2">
    <name type="scientific">Chelatococcus asaccharovorans</name>
    <dbReference type="NCBI Taxonomy" id="28210"/>
    <lineage>
        <taxon>Bacteria</taxon>
        <taxon>Pseudomonadati</taxon>
        <taxon>Pseudomonadota</taxon>
        <taxon>Alphaproteobacteria</taxon>
        <taxon>Hyphomicrobiales</taxon>
        <taxon>Chelatococcaceae</taxon>
        <taxon>Chelatococcus</taxon>
    </lineage>
</organism>
<dbReference type="PANTHER" id="PTHR46656:SF3">
    <property type="entry name" value="PUTATIVE-RELATED"/>
    <property type="match status" value="1"/>
</dbReference>
<reference evidence="1 2" key="1">
    <citation type="submission" date="2018-05" db="EMBL/GenBank/DDBJ databases">
        <title>Genomic Encyclopedia of Type Strains, Phase IV (KMG-IV): sequencing the most valuable type-strain genomes for metagenomic binning, comparative biology and taxonomic classification.</title>
        <authorList>
            <person name="Goeker M."/>
        </authorList>
    </citation>
    <scope>NUCLEOTIDE SEQUENCE [LARGE SCALE GENOMIC DNA]</scope>
    <source>
        <strain evidence="1 2">DSM 6462</strain>
    </source>
</reference>
<dbReference type="OrthoDB" id="118340at2"/>
<evidence type="ECO:0000313" key="2">
    <source>
        <dbReference type="Proteomes" id="UP000248021"/>
    </source>
</evidence>
<keyword evidence="1" id="KW-0808">Transferase</keyword>
<comment type="caution">
    <text evidence="1">The sequence shown here is derived from an EMBL/GenBank/DDBJ whole genome shotgun (WGS) entry which is preliminary data.</text>
</comment>
<dbReference type="Proteomes" id="UP000248021">
    <property type="component" value="Unassembled WGS sequence"/>
</dbReference>
<dbReference type="CDD" id="cd03801">
    <property type="entry name" value="GT4_PimA-like"/>
    <property type="match status" value="1"/>
</dbReference>
<keyword evidence="2" id="KW-1185">Reference proteome</keyword>
<evidence type="ECO:0000313" key="1">
    <source>
        <dbReference type="EMBL" id="PXW58088.1"/>
    </source>
</evidence>
<dbReference type="PANTHER" id="PTHR46656">
    <property type="entry name" value="PUTATIVE-RELATED"/>
    <property type="match status" value="1"/>
</dbReference>
<proteinExistence type="predicted"/>
<dbReference type="AlphaFoldDB" id="A0A2V3U6H5"/>
<accession>A0A2V3U6H5</accession>
<dbReference type="EMBL" id="QJJK01000006">
    <property type="protein sequence ID" value="PXW58088.1"/>
    <property type="molecule type" value="Genomic_DNA"/>
</dbReference>
<dbReference type="Gene3D" id="3.40.50.2000">
    <property type="entry name" value="Glycogen Phosphorylase B"/>
    <property type="match status" value="1"/>
</dbReference>
<name>A0A2V3U6H5_9HYPH</name>
<dbReference type="GO" id="GO:0016740">
    <property type="term" value="F:transferase activity"/>
    <property type="evidence" value="ECO:0007669"/>
    <property type="project" value="UniProtKB-KW"/>
</dbReference>
<dbReference type="SUPFAM" id="SSF53756">
    <property type="entry name" value="UDP-Glycosyltransferase/glycogen phosphorylase"/>
    <property type="match status" value="1"/>
</dbReference>
<dbReference type="Pfam" id="PF13692">
    <property type="entry name" value="Glyco_trans_1_4"/>
    <property type="match status" value="1"/>
</dbReference>
<protein>
    <submittedName>
        <fullName evidence="1">Glycosyl transferase family 1</fullName>
    </submittedName>
</protein>